<feature type="binding site" evidence="11">
    <location>
        <position position="50"/>
    </location>
    <ligand>
        <name>[4Fe-4S] cluster</name>
        <dbReference type="ChEBI" id="CHEBI:49883"/>
    </ligand>
</feature>
<feature type="binding site" evidence="11">
    <location>
        <position position="41"/>
    </location>
    <ligand>
        <name>[4Fe-4S] cluster</name>
        <dbReference type="ChEBI" id="CHEBI:49883"/>
    </ligand>
</feature>
<dbReference type="Pfam" id="PF02467">
    <property type="entry name" value="Whib"/>
    <property type="match status" value="1"/>
</dbReference>
<evidence type="ECO:0000256" key="9">
    <source>
        <dbReference type="ARBA" id="ARBA00023157"/>
    </source>
</evidence>
<evidence type="ECO:0000256" key="5">
    <source>
        <dbReference type="ARBA" id="ARBA00023004"/>
    </source>
</evidence>
<keyword evidence="8 11" id="KW-0238">DNA-binding</keyword>
<evidence type="ECO:0000256" key="8">
    <source>
        <dbReference type="ARBA" id="ARBA00023125"/>
    </source>
</evidence>
<keyword evidence="4 11" id="KW-0479">Metal-binding</keyword>
<evidence type="ECO:0000256" key="6">
    <source>
        <dbReference type="ARBA" id="ARBA00023014"/>
    </source>
</evidence>
<name>A0A3M2J6K3_9CELL</name>
<dbReference type="GO" id="GO:0047134">
    <property type="term" value="F:protein-disulfide reductase [NAD(P)H] activity"/>
    <property type="evidence" value="ECO:0007669"/>
    <property type="project" value="TreeGrafter"/>
</dbReference>
<evidence type="ECO:0000256" key="11">
    <source>
        <dbReference type="HAMAP-Rule" id="MF_01479"/>
    </source>
</evidence>
<feature type="binding site" evidence="11">
    <location>
        <position position="44"/>
    </location>
    <ligand>
        <name>[4Fe-4S] cluster</name>
        <dbReference type="ChEBI" id="CHEBI:49883"/>
    </ligand>
</feature>
<dbReference type="GO" id="GO:0045892">
    <property type="term" value="P:negative regulation of DNA-templated transcription"/>
    <property type="evidence" value="ECO:0007669"/>
    <property type="project" value="TreeGrafter"/>
</dbReference>
<keyword evidence="14" id="KW-1185">Reference proteome</keyword>
<comment type="subcellular location">
    <subcellularLocation>
        <location evidence="1 11">Cytoplasm</location>
    </subcellularLocation>
</comment>
<comment type="cofactor">
    <cofactor evidence="11">
        <name>[4Fe-4S] cluster</name>
        <dbReference type="ChEBI" id="CHEBI:49883"/>
    </cofactor>
    <text evidence="11">Binds 1 [4Fe-4S] cluster per subunit. Following nitrosylation of the [4Fe-4S] cluster binds 1 [4Fe-8(NO)] cluster per subunit.</text>
</comment>
<keyword evidence="3 11" id="KW-0004">4Fe-4S</keyword>
<proteinExistence type="inferred from homology"/>
<dbReference type="GO" id="GO:0051539">
    <property type="term" value="F:4 iron, 4 sulfur cluster binding"/>
    <property type="evidence" value="ECO:0007669"/>
    <property type="project" value="UniProtKB-UniRule"/>
</dbReference>
<keyword evidence="5 11" id="KW-0408">Iron</keyword>
<keyword evidence="6 11" id="KW-0411">Iron-sulfur</keyword>
<dbReference type="GO" id="GO:0003677">
    <property type="term" value="F:DNA binding"/>
    <property type="evidence" value="ECO:0007669"/>
    <property type="project" value="UniProtKB-UniRule"/>
</dbReference>
<feature type="domain" description="4Fe-4S Wbl-type" evidence="12">
    <location>
        <begin position="16"/>
        <end position="74"/>
    </location>
</feature>
<dbReference type="PROSITE" id="PS51674">
    <property type="entry name" value="4FE4S_WBL"/>
    <property type="match status" value="1"/>
</dbReference>
<sequence length="101" mass="11166">MATTAEADGHWTARAACGSGNVQPDELFVEGAAQRDARSVCQSCIVRLECLADALDSRTDFGVWGGMTERERRALRRRRPEVECWRDELVGADDLADVLAR</sequence>
<dbReference type="GO" id="GO:0046872">
    <property type="term" value="F:metal ion binding"/>
    <property type="evidence" value="ECO:0007669"/>
    <property type="project" value="UniProtKB-KW"/>
</dbReference>
<dbReference type="PANTHER" id="PTHR38839:SF7">
    <property type="entry name" value="TRANSCRIPTIONAL REGULATOR WHIB4"/>
    <property type="match status" value="1"/>
</dbReference>
<organism evidence="13 14">
    <name type="scientific">Cellulomonas triticagri</name>
    <dbReference type="NCBI Taxonomy" id="2483352"/>
    <lineage>
        <taxon>Bacteria</taxon>
        <taxon>Bacillati</taxon>
        <taxon>Actinomycetota</taxon>
        <taxon>Actinomycetes</taxon>
        <taxon>Micrococcales</taxon>
        <taxon>Cellulomonadaceae</taxon>
        <taxon>Cellulomonas</taxon>
    </lineage>
</organism>
<comment type="PTM">
    <text evidence="11">The Fe-S cluster can be nitrosylated by nitric oxide (NO).</text>
</comment>
<keyword evidence="9 11" id="KW-1015">Disulfide bond</keyword>
<evidence type="ECO:0000256" key="1">
    <source>
        <dbReference type="ARBA" id="ARBA00004496"/>
    </source>
</evidence>
<evidence type="ECO:0000256" key="2">
    <source>
        <dbReference type="ARBA" id="ARBA00006597"/>
    </source>
</evidence>
<evidence type="ECO:0000256" key="10">
    <source>
        <dbReference type="ARBA" id="ARBA00023163"/>
    </source>
</evidence>
<dbReference type="RefSeq" id="WP_122149138.1">
    <property type="nucleotide sequence ID" value="NZ_RFFI01000041.1"/>
</dbReference>
<evidence type="ECO:0000313" key="14">
    <source>
        <dbReference type="Proteomes" id="UP000269289"/>
    </source>
</evidence>
<dbReference type="GO" id="GO:0045454">
    <property type="term" value="P:cell redox homeostasis"/>
    <property type="evidence" value="ECO:0007669"/>
    <property type="project" value="TreeGrafter"/>
</dbReference>
<comment type="caution">
    <text evidence="13">The sequence shown here is derived from an EMBL/GenBank/DDBJ whole genome shotgun (WGS) entry which is preliminary data.</text>
</comment>
<evidence type="ECO:0000256" key="3">
    <source>
        <dbReference type="ARBA" id="ARBA00022485"/>
    </source>
</evidence>
<protein>
    <recommendedName>
        <fullName evidence="11">Transcriptional regulator WhiB</fullName>
    </recommendedName>
</protein>
<comment type="function">
    <text evidence="11">Acts as a transcriptional regulator. Probably redox-responsive. The apo- but not holo-form probably binds DNA.</text>
</comment>
<dbReference type="InterPro" id="IPR003482">
    <property type="entry name" value="Whib"/>
</dbReference>
<evidence type="ECO:0000259" key="12">
    <source>
        <dbReference type="PROSITE" id="PS51674"/>
    </source>
</evidence>
<evidence type="ECO:0000256" key="4">
    <source>
        <dbReference type="ARBA" id="ARBA00022723"/>
    </source>
</evidence>
<dbReference type="HAMAP" id="MF_01479">
    <property type="entry name" value="WhiB"/>
    <property type="match status" value="1"/>
</dbReference>
<dbReference type="AlphaFoldDB" id="A0A3M2J6K3"/>
<dbReference type="PANTHER" id="PTHR38839">
    <property type="entry name" value="TRANSCRIPTIONAL REGULATOR WHID-RELATED"/>
    <property type="match status" value="1"/>
</dbReference>
<keyword evidence="11" id="KW-0963">Cytoplasm</keyword>
<dbReference type="EMBL" id="RFFI01000041">
    <property type="protein sequence ID" value="RMI09752.1"/>
    <property type="molecule type" value="Genomic_DNA"/>
</dbReference>
<comment type="PTM">
    <text evidence="11">Upon Fe-S cluster removal intramolecular disulfide bonds are formed.</text>
</comment>
<evidence type="ECO:0000313" key="13">
    <source>
        <dbReference type="EMBL" id="RMI09752.1"/>
    </source>
</evidence>
<gene>
    <name evidence="11" type="primary">whiB</name>
    <name evidence="13" type="ORF">EBM89_09140</name>
</gene>
<keyword evidence="10 11" id="KW-0804">Transcription</keyword>
<dbReference type="Proteomes" id="UP000269289">
    <property type="component" value="Unassembled WGS sequence"/>
</dbReference>
<dbReference type="GO" id="GO:0005737">
    <property type="term" value="C:cytoplasm"/>
    <property type="evidence" value="ECO:0007669"/>
    <property type="project" value="UniProtKB-SubCell"/>
</dbReference>
<dbReference type="OrthoDB" id="4228525at2"/>
<dbReference type="InterPro" id="IPR034768">
    <property type="entry name" value="4FE4S_WBL"/>
</dbReference>
<feature type="binding site" evidence="11">
    <location>
        <position position="17"/>
    </location>
    <ligand>
        <name>[4Fe-4S] cluster</name>
        <dbReference type="ChEBI" id="CHEBI:49883"/>
    </ligand>
</feature>
<keyword evidence="7 11" id="KW-0805">Transcription regulation</keyword>
<accession>A0A3M2J6K3</accession>
<dbReference type="GO" id="GO:0035731">
    <property type="term" value="F:dinitrosyl-iron complex binding"/>
    <property type="evidence" value="ECO:0007669"/>
    <property type="project" value="UniProtKB-UniRule"/>
</dbReference>
<comment type="similarity">
    <text evidence="2 11">Belongs to the WhiB family.</text>
</comment>
<reference evidence="13 14" key="1">
    <citation type="submission" date="2018-10" db="EMBL/GenBank/DDBJ databases">
        <title>Isolation, diversity and antifungal activity of actinobacteria from wheat.</title>
        <authorList>
            <person name="Han C."/>
        </authorList>
    </citation>
    <scope>NUCLEOTIDE SEQUENCE [LARGE SCALE GENOMIC DNA]</scope>
    <source>
        <strain evidence="13 14">NEAU-YY56</strain>
    </source>
</reference>
<evidence type="ECO:0000256" key="7">
    <source>
        <dbReference type="ARBA" id="ARBA00023015"/>
    </source>
</evidence>